<feature type="transmembrane region" description="Helical" evidence="1">
    <location>
        <begin position="12"/>
        <end position="36"/>
    </location>
</feature>
<feature type="transmembrane region" description="Helical" evidence="1">
    <location>
        <begin position="89"/>
        <end position="110"/>
    </location>
</feature>
<keyword evidence="1" id="KW-0472">Membrane</keyword>
<feature type="transmembrane region" description="Helical" evidence="1">
    <location>
        <begin position="122"/>
        <end position="145"/>
    </location>
</feature>
<feature type="transmembrane region" description="Helical" evidence="1">
    <location>
        <begin position="182"/>
        <end position="201"/>
    </location>
</feature>
<accession>A0ABV0EVC1</accession>
<proteinExistence type="predicted"/>
<name>A0ABV0EVC1_9ENTE</name>
<comment type="caution">
    <text evidence="2">The sequence shown here is derived from an EMBL/GenBank/DDBJ whole genome shotgun (WGS) entry which is preliminary data.</text>
</comment>
<gene>
    <name evidence="2" type="ORF">JZO67_003534</name>
</gene>
<keyword evidence="1" id="KW-1133">Transmembrane helix</keyword>
<evidence type="ECO:0008006" key="4">
    <source>
        <dbReference type="Google" id="ProtNLM"/>
    </source>
</evidence>
<feature type="transmembrane region" description="Helical" evidence="1">
    <location>
        <begin position="48"/>
        <end position="68"/>
    </location>
</feature>
<keyword evidence="3" id="KW-1185">Reference proteome</keyword>
<keyword evidence="1" id="KW-0812">Transmembrane</keyword>
<dbReference type="RefSeq" id="WP_242704507.1">
    <property type="nucleotide sequence ID" value="NZ_JAFREL020000003.1"/>
</dbReference>
<protein>
    <recommendedName>
        <fullName evidence="4">CPBP family intramembrane metalloprotease</fullName>
    </recommendedName>
</protein>
<sequence>MKKEVKSGDFFSLAMLAFGGVGLELLLLFLESLVYSNSLNEMTTTQHILHWCLTSFVWGACTLLLARYAKNHYSFDITGSRKSIKISKLIVAILLVLVCIASNAWSWGTLKILGELAKKGSISLFLFQYIYYIFEVGLILSIIAYGQKAGELRFGKVNIPWGGFIVGLSWGLMHALTKGSLFIGAEAMITGVLYGSIYLLVEKRSWYSYCLILLAFVL</sequence>
<evidence type="ECO:0000313" key="3">
    <source>
        <dbReference type="Proteomes" id="UP000664357"/>
    </source>
</evidence>
<dbReference type="EMBL" id="JAFREL020000003">
    <property type="protein sequence ID" value="MEO1771553.1"/>
    <property type="molecule type" value="Genomic_DNA"/>
</dbReference>
<organism evidence="2 3">
    <name type="scientific">Candidatus Enterococcus ferrettii</name>
    <dbReference type="NCBI Taxonomy" id="2815324"/>
    <lineage>
        <taxon>Bacteria</taxon>
        <taxon>Bacillati</taxon>
        <taxon>Bacillota</taxon>
        <taxon>Bacilli</taxon>
        <taxon>Lactobacillales</taxon>
        <taxon>Enterococcaceae</taxon>
        <taxon>Enterococcus</taxon>
    </lineage>
</organism>
<dbReference type="Proteomes" id="UP000664357">
    <property type="component" value="Unassembled WGS sequence"/>
</dbReference>
<evidence type="ECO:0000313" key="2">
    <source>
        <dbReference type="EMBL" id="MEO1771553.1"/>
    </source>
</evidence>
<feature type="transmembrane region" description="Helical" evidence="1">
    <location>
        <begin position="157"/>
        <end position="176"/>
    </location>
</feature>
<evidence type="ECO:0000256" key="1">
    <source>
        <dbReference type="SAM" id="Phobius"/>
    </source>
</evidence>
<reference evidence="2 3" key="1">
    <citation type="submission" date="2024-02" db="EMBL/GenBank/DDBJ databases">
        <title>The Genome Sequence of Enterococcus sp. DIV0159.</title>
        <authorList>
            <person name="Earl A."/>
            <person name="Manson A."/>
            <person name="Gilmore M."/>
            <person name="Sanders J."/>
            <person name="Shea T."/>
            <person name="Howe W."/>
            <person name="Livny J."/>
            <person name="Cuomo C."/>
            <person name="Neafsey D."/>
            <person name="Birren B."/>
        </authorList>
    </citation>
    <scope>NUCLEOTIDE SEQUENCE [LARGE SCALE GENOMIC DNA]</scope>
    <source>
        <strain evidence="2 3">665A</strain>
    </source>
</reference>